<evidence type="ECO:0000313" key="9">
    <source>
        <dbReference type="EMBL" id="MEP0864904.1"/>
    </source>
</evidence>
<comment type="caution">
    <text evidence="9">The sequence shown here is derived from an EMBL/GenBank/DDBJ whole genome shotgun (WGS) entry which is preliminary data.</text>
</comment>
<keyword evidence="5" id="KW-0812">Transmembrane</keyword>
<keyword evidence="4" id="KW-1134">Transmembrane beta strand</keyword>
<evidence type="ECO:0000313" key="10">
    <source>
        <dbReference type="Proteomes" id="UP001442494"/>
    </source>
</evidence>
<dbReference type="PANTHER" id="PTHR30026:SF21">
    <property type="entry name" value="SLR1270 PROTEIN"/>
    <property type="match status" value="1"/>
</dbReference>
<comment type="subcellular location">
    <subcellularLocation>
        <location evidence="1">Cell outer membrane</location>
    </subcellularLocation>
</comment>
<dbReference type="Pfam" id="PF02321">
    <property type="entry name" value="OEP"/>
    <property type="match status" value="2"/>
</dbReference>
<evidence type="ECO:0000256" key="5">
    <source>
        <dbReference type="ARBA" id="ARBA00022692"/>
    </source>
</evidence>
<reference evidence="9 10" key="1">
    <citation type="submission" date="2022-04" db="EMBL/GenBank/DDBJ databases">
        <title>Positive selection, recombination, and allopatry shape intraspecific diversity of widespread and dominant cyanobacteria.</title>
        <authorList>
            <person name="Wei J."/>
            <person name="Shu W."/>
            <person name="Hu C."/>
        </authorList>
    </citation>
    <scope>NUCLEOTIDE SEQUENCE [LARGE SCALE GENOMIC DNA]</scope>
    <source>
        <strain evidence="9 10">GB2-A5</strain>
    </source>
</reference>
<dbReference type="RefSeq" id="WP_190425666.1">
    <property type="nucleotide sequence ID" value="NZ_JAMPKK010000018.1"/>
</dbReference>
<evidence type="ECO:0000256" key="6">
    <source>
        <dbReference type="ARBA" id="ARBA00023136"/>
    </source>
</evidence>
<evidence type="ECO:0000256" key="3">
    <source>
        <dbReference type="ARBA" id="ARBA00022448"/>
    </source>
</evidence>
<dbReference type="Proteomes" id="UP001442494">
    <property type="component" value="Unassembled WGS sequence"/>
</dbReference>
<sequence length="557" mass="61635">MPTSRHPFHWVGTGFMAVGAGLALTLAYAKLSAAQESPPSQKVETPKSEISTQENKDEAETRPTSPMLNSGNAGMAPSAPQKNQQAQETGNGSNVLTQQSSETKTQNPPLPPEYLNPSANPLLFPTKPEEVQIQNFQRITLEQALVLARRNNRDLQVALLTAERSRAALREALAAEYPNIGVQADFTRSDSASGELSNTRQRQLLGDDNTVSTSFDTRFEVSYDLFTSGRRGARIQAAEQQARFDQLDLERQLEQVRLDVTNSYYDLQEADSQVEISTAAVRDAARSLEDAQLLEQAGLGTRFDVLRFQVQLANAVQDLTRTRSQQSIARRQLTELLSLAQRAEVAAADQIEFAGEWNLTLEQSIILALKNRAELEQLLARRNISEQQRRIALAGTSPQVSLFATYNVLGVLNDELGPADGLTLGARFRWDFFDGGAASARAEQERANIAIAETQFADQRNQIRLEVERAYFNLRSNAENIQTAFFAVTQAEESLRLAELRFRSGVGTQTDVISAQTELTRARVNRLRAVLDYNRSLAALQRNISNLPGSELSDNPL</sequence>
<comment type="similarity">
    <text evidence="2">Belongs to the outer membrane factor (OMF) (TC 1.B.17) family.</text>
</comment>
<dbReference type="InterPro" id="IPR051906">
    <property type="entry name" value="TolC-like"/>
</dbReference>
<accession>A0ABV0JN96</accession>
<keyword evidence="10" id="KW-1185">Reference proteome</keyword>
<protein>
    <submittedName>
        <fullName evidence="9">TolC family protein</fullName>
    </submittedName>
</protein>
<gene>
    <name evidence="9" type="ORF">NDI37_10520</name>
</gene>
<keyword evidence="6" id="KW-0472">Membrane</keyword>
<proteinExistence type="inferred from homology"/>
<evidence type="ECO:0000256" key="7">
    <source>
        <dbReference type="ARBA" id="ARBA00023237"/>
    </source>
</evidence>
<feature type="compositionally biased region" description="Polar residues" evidence="8">
    <location>
        <begin position="80"/>
        <end position="107"/>
    </location>
</feature>
<dbReference type="EMBL" id="JAMPKK010000018">
    <property type="protein sequence ID" value="MEP0864904.1"/>
    <property type="molecule type" value="Genomic_DNA"/>
</dbReference>
<keyword evidence="3" id="KW-0813">Transport</keyword>
<name>A0ABV0JN96_9CYAN</name>
<evidence type="ECO:0000256" key="2">
    <source>
        <dbReference type="ARBA" id="ARBA00007613"/>
    </source>
</evidence>
<evidence type="ECO:0000256" key="4">
    <source>
        <dbReference type="ARBA" id="ARBA00022452"/>
    </source>
</evidence>
<keyword evidence="7" id="KW-0998">Cell outer membrane</keyword>
<feature type="compositionally biased region" description="Polar residues" evidence="8">
    <location>
        <begin position="34"/>
        <end position="53"/>
    </location>
</feature>
<feature type="region of interest" description="Disordered" evidence="8">
    <location>
        <begin position="33"/>
        <end position="123"/>
    </location>
</feature>
<evidence type="ECO:0000256" key="1">
    <source>
        <dbReference type="ARBA" id="ARBA00004442"/>
    </source>
</evidence>
<organism evidence="9 10">
    <name type="scientific">Funiculus sociatus GB2-A5</name>
    <dbReference type="NCBI Taxonomy" id="2933946"/>
    <lineage>
        <taxon>Bacteria</taxon>
        <taxon>Bacillati</taxon>
        <taxon>Cyanobacteriota</taxon>
        <taxon>Cyanophyceae</taxon>
        <taxon>Coleofasciculales</taxon>
        <taxon>Coleofasciculaceae</taxon>
        <taxon>Funiculus</taxon>
    </lineage>
</organism>
<dbReference type="InterPro" id="IPR003423">
    <property type="entry name" value="OMP_efflux"/>
</dbReference>
<dbReference type="PANTHER" id="PTHR30026">
    <property type="entry name" value="OUTER MEMBRANE PROTEIN TOLC"/>
    <property type="match status" value="1"/>
</dbReference>
<evidence type="ECO:0000256" key="8">
    <source>
        <dbReference type="SAM" id="MobiDB-lite"/>
    </source>
</evidence>
<feature type="compositionally biased region" description="Polar residues" evidence="8">
    <location>
        <begin position="62"/>
        <end position="72"/>
    </location>
</feature>
<dbReference type="Gene3D" id="1.20.1600.10">
    <property type="entry name" value="Outer membrane efflux proteins (OEP)"/>
    <property type="match status" value="1"/>
</dbReference>
<dbReference type="SUPFAM" id="SSF56954">
    <property type="entry name" value="Outer membrane efflux proteins (OEP)"/>
    <property type="match status" value="1"/>
</dbReference>